<dbReference type="AlphaFoldDB" id="A0A8X6VJ90"/>
<name>A0A8X6VJ90_TRICX</name>
<protein>
    <submittedName>
        <fullName evidence="1">Uncharacterized protein</fullName>
    </submittedName>
</protein>
<evidence type="ECO:0000313" key="1">
    <source>
        <dbReference type="EMBL" id="GFY08015.1"/>
    </source>
</evidence>
<dbReference type="Proteomes" id="UP000887159">
    <property type="component" value="Unassembled WGS sequence"/>
</dbReference>
<comment type="caution">
    <text evidence="1">The sequence shown here is derived from an EMBL/GenBank/DDBJ whole genome shotgun (WGS) entry which is preliminary data.</text>
</comment>
<evidence type="ECO:0000313" key="2">
    <source>
        <dbReference type="Proteomes" id="UP000887159"/>
    </source>
</evidence>
<keyword evidence="2" id="KW-1185">Reference proteome</keyword>
<organism evidence="1 2">
    <name type="scientific">Trichonephila clavipes</name>
    <name type="common">Golden silk orbweaver</name>
    <name type="synonym">Nephila clavipes</name>
    <dbReference type="NCBI Taxonomy" id="2585209"/>
    <lineage>
        <taxon>Eukaryota</taxon>
        <taxon>Metazoa</taxon>
        <taxon>Ecdysozoa</taxon>
        <taxon>Arthropoda</taxon>
        <taxon>Chelicerata</taxon>
        <taxon>Arachnida</taxon>
        <taxon>Araneae</taxon>
        <taxon>Araneomorphae</taxon>
        <taxon>Entelegynae</taxon>
        <taxon>Araneoidea</taxon>
        <taxon>Nephilidae</taxon>
        <taxon>Trichonephila</taxon>
    </lineage>
</organism>
<sequence length="118" mass="12953">MTQLIDGSLPDTFPAVLPVTTVEKRIHLVYSLANLNMCEALELKAKFVPLPGATASLPQTTHRDIVQTTTVLVVGSFSAWKICWSLDHSATYSSQLIITAVFRRSNEPVHAVQSTVIF</sequence>
<reference evidence="1" key="1">
    <citation type="submission" date="2020-08" db="EMBL/GenBank/DDBJ databases">
        <title>Multicomponent nature underlies the extraordinary mechanical properties of spider dragline silk.</title>
        <authorList>
            <person name="Kono N."/>
            <person name="Nakamura H."/>
            <person name="Mori M."/>
            <person name="Yoshida Y."/>
            <person name="Ohtoshi R."/>
            <person name="Malay A.D."/>
            <person name="Moran D.A.P."/>
            <person name="Tomita M."/>
            <person name="Numata K."/>
            <person name="Arakawa K."/>
        </authorList>
    </citation>
    <scope>NUCLEOTIDE SEQUENCE</scope>
</reference>
<gene>
    <name evidence="1" type="ORF">TNCV_2580471</name>
</gene>
<dbReference type="EMBL" id="BMAU01021279">
    <property type="protein sequence ID" value="GFY08015.1"/>
    <property type="molecule type" value="Genomic_DNA"/>
</dbReference>
<accession>A0A8X6VJ90</accession>
<proteinExistence type="predicted"/>